<dbReference type="Gene3D" id="3.40.50.980">
    <property type="match status" value="2"/>
</dbReference>
<reference evidence="3" key="1">
    <citation type="journal article" date="2014" name="Int. J. Syst. Evol. Microbiol.">
        <title>Complete genome sequence of Corynebacterium casei LMG S-19264T (=DSM 44701T), isolated from a smear-ripened cheese.</title>
        <authorList>
            <consortium name="US DOE Joint Genome Institute (JGI-PGF)"/>
            <person name="Walter F."/>
            <person name="Albersmeier A."/>
            <person name="Kalinowski J."/>
            <person name="Ruckert C."/>
        </authorList>
    </citation>
    <scope>NUCLEOTIDE SEQUENCE</scope>
    <source>
        <strain evidence="3">CGMCC 4.7312</strain>
    </source>
</reference>
<keyword evidence="4" id="KW-1185">Reference proteome</keyword>
<dbReference type="GO" id="GO:0043041">
    <property type="term" value="P:amino acid activation for nonribosomal peptide biosynthetic process"/>
    <property type="evidence" value="ECO:0007669"/>
    <property type="project" value="TreeGrafter"/>
</dbReference>
<dbReference type="InterPro" id="IPR023213">
    <property type="entry name" value="CAT-like_dom_sf"/>
</dbReference>
<evidence type="ECO:0000259" key="2">
    <source>
        <dbReference type="Pfam" id="PF00668"/>
    </source>
</evidence>
<comment type="caution">
    <text evidence="3">The sequence shown here is derived from an EMBL/GenBank/DDBJ whole genome shotgun (WGS) entry which is preliminary data.</text>
</comment>
<dbReference type="Proteomes" id="UP000608890">
    <property type="component" value="Unassembled WGS sequence"/>
</dbReference>
<dbReference type="CDD" id="cd19543">
    <property type="entry name" value="DCL_NRPS"/>
    <property type="match status" value="1"/>
</dbReference>
<evidence type="ECO:0000313" key="4">
    <source>
        <dbReference type="Proteomes" id="UP000608890"/>
    </source>
</evidence>
<evidence type="ECO:0000259" key="1">
    <source>
        <dbReference type="Pfam" id="PF00501"/>
    </source>
</evidence>
<dbReference type="InterPro" id="IPR001242">
    <property type="entry name" value="Condensation_dom"/>
</dbReference>
<dbReference type="Pfam" id="PF00668">
    <property type="entry name" value="Condensation"/>
    <property type="match status" value="1"/>
</dbReference>
<gene>
    <name evidence="3" type="ORF">GCM10011608_35110</name>
</gene>
<organism evidence="3 4">
    <name type="scientific">Micromonospora sonchi</name>
    <dbReference type="NCBI Taxonomy" id="1763543"/>
    <lineage>
        <taxon>Bacteria</taxon>
        <taxon>Bacillati</taxon>
        <taxon>Actinomycetota</taxon>
        <taxon>Actinomycetes</taxon>
        <taxon>Micromonosporales</taxon>
        <taxon>Micromonosporaceae</taxon>
        <taxon>Micromonospora</taxon>
    </lineage>
</organism>
<dbReference type="AlphaFoldDB" id="A0A917TZH5"/>
<dbReference type="InterPro" id="IPR000873">
    <property type="entry name" value="AMP-dep_synth/lig_dom"/>
</dbReference>
<dbReference type="PANTHER" id="PTHR45527:SF1">
    <property type="entry name" value="FATTY ACID SYNTHASE"/>
    <property type="match status" value="1"/>
</dbReference>
<dbReference type="GO" id="GO:0005829">
    <property type="term" value="C:cytosol"/>
    <property type="evidence" value="ECO:0007669"/>
    <property type="project" value="TreeGrafter"/>
</dbReference>
<feature type="domain" description="Condensation" evidence="2">
    <location>
        <begin position="8"/>
        <end position="441"/>
    </location>
</feature>
<dbReference type="SUPFAM" id="SSF56801">
    <property type="entry name" value="Acetyl-CoA synthetase-like"/>
    <property type="match status" value="1"/>
</dbReference>
<name>A0A917TZH5_9ACTN</name>
<dbReference type="GO" id="GO:0044550">
    <property type="term" value="P:secondary metabolite biosynthetic process"/>
    <property type="evidence" value="ECO:0007669"/>
    <property type="project" value="TreeGrafter"/>
</dbReference>
<dbReference type="GO" id="GO:0008610">
    <property type="term" value="P:lipid biosynthetic process"/>
    <property type="evidence" value="ECO:0007669"/>
    <property type="project" value="UniProtKB-ARBA"/>
</dbReference>
<protein>
    <recommendedName>
        <fullName evidence="5">Non-ribosomal peptide synthetase</fullName>
    </recommendedName>
</protein>
<dbReference type="PANTHER" id="PTHR45527">
    <property type="entry name" value="NONRIBOSOMAL PEPTIDE SYNTHETASE"/>
    <property type="match status" value="1"/>
</dbReference>
<dbReference type="EMBL" id="BMNB01000015">
    <property type="protein sequence ID" value="GGM47332.1"/>
    <property type="molecule type" value="Genomic_DNA"/>
</dbReference>
<accession>A0A917TZH5</accession>
<proteinExistence type="predicted"/>
<dbReference type="Pfam" id="PF00501">
    <property type="entry name" value="AMP-binding"/>
    <property type="match status" value="1"/>
</dbReference>
<reference evidence="3" key="2">
    <citation type="submission" date="2020-09" db="EMBL/GenBank/DDBJ databases">
        <authorList>
            <person name="Sun Q."/>
            <person name="Zhou Y."/>
        </authorList>
    </citation>
    <scope>NUCLEOTIDE SEQUENCE</scope>
    <source>
        <strain evidence="3">CGMCC 4.7312</strain>
    </source>
</reference>
<dbReference type="Gene3D" id="3.30.559.30">
    <property type="entry name" value="Nonribosomal peptide synthetase, condensation domain"/>
    <property type="match status" value="1"/>
</dbReference>
<evidence type="ECO:0008006" key="5">
    <source>
        <dbReference type="Google" id="ProtNLM"/>
    </source>
</evidence>
<dbReference type="GO" id="GO:0003824">
    <property type="term" value="F:catalytic activity"/>
    <property type="evidence" value="ECO:0007669"/>
    <property type="project" value="InterPro"/>
</dbReference>
<evidence type="ECO:0000313" key="3">
    <source>
        <dbReference type="EMBL" id="GGM47332.1"/>
    </source>
</evidence>
<dbReference type="RefSeq" id="WP_189045623.1">
    <property type="nucleotide sequence ID" value="NZ_BMNB01000015.1"/>
</dbReference>
<dbReference type="SUPFAM" id="SSF52777">
    <property type="entry name" value="CoA-dependent acyltransferases"/>
    <property type="match status" value="2"/>
</dbReference>
<feature type="domain" description="AMP-dependent synthetase/ligase" evidence="1">
    <location>
        <begin position="463"/>
        <end position="562"/>
    </location>
</feature>
<dbReference type="GO" id="GO:0031177">
    <property type="term" value="F:phosphopantetheine binding"/>
    <property type="evidence" value="ECO:0007669"/>
    <property type="project" value="TreeGrafter"/>
</dbReference>
<sequence length="586" mass="63126">MKERPTVEDILPMTPLQEGLLFHANYDDGPDVYVVQTTVDLEGPVRPERLRDAVARLLAGQPALRASFRVLERRGAVQVVQSAVRTPWQEVDLTAEPPDRVSVAATEVATAERARRFALDRAPLIRFTLLRLAEARWRLLVIHHHILLDGWSMPLLMHELFRHYAADGVSLPPGTSPKNYFAWLASRDGDQARAAWRDELAGLESGTMVAEHARLEHGGVPGEVVTRLPEPATAALAAGCRQLGVTLNTAVQAAWALLLAEWTGRDDVVFGAVVAGRPPEVPGIGAQLGLFVNTLPVRLTLPPAQTVGDLLAGLQERQSRLTAHQHLGLTDIRQLARVDGDLFDTVVVFENYPVDAATLDLPDGLRVADVSGRSPMHYPLSLIAEPGRELTLRLGYRPGLFGQERVTRLADRLTHLLSVLAGANPAAPLGRLDLLGPEERDRALAVASGQVVTAGSRPVPEAFAHQVAIRPGEIAVVSGDVHLTYAEFGSLVDEVAGTLREHGVGPEDLVAICAERGPEVVAAMLAVLQVGAAYLPLDPRYPEDRLGYLLADGRPVMILTTDAARGRLPEDGTPRVPLPALATAGA</sequence>
<dbReference type="Gene3D" id="3.30.559.10">
    <property type="entry name" value="Chloramphenicol acetyltransferase-like domain"/>
    <property type="match status" value="1"/>
</dbReference>